<dbReference type="Proteomes" id="UP000262427">
    <property type="component" value="Chromosome MP"/>
</dbReference>
<sequence length="103" mass="11180">MRLSELSRRATAVVDHVEDREPADPISQRLRELGFVMGEQVCVVAVGPFGGDPLVVQVGFTRFALRKQEAARVRVRAEAATQQAQPVVMASETAPPAQVRKAA</sequence>
<evidence type="ECO:0000313" key="15">
    <source>
        <dbReference type="Proteomes" id="UP001164049"/>
    </source>
</evidence>
<gene>
    <name evidence="10" type="primary">feoA</name>
    <name evidence="13" type="ORF">LH706_21180</name>
    <name evidence="5" type="ORF">PSS4_v1_1200016</name>
    <name evidence="12" type="ORF">RD1301_v1_700006</name>
    <name evidence="4" type="ORF">RSP824_18855</name>
    <name evidence="6" type="ORF">RUN1744_v1_580026</name>
    <name evidence="7" type="ORF">RUN1985_v1_860014</name>
    <name evidence="11" type="ORF">RUN215_v1_670022</name>
    <name evidence="8" type="ORF">TD1301_v1_2700007</name>
    <name evidence="9" type="ORF">TF3108_v1_840039</name>
    <name evidence="10" type="ORF">TO10_v1_250065</name>
</gene>
<evidence type="ECO:0000313" key="14">
    <source>
        <dbReference type="Proteomes" id="UP000262427"/>
    </source>
</evidence>
<dbReference type="InterPro" id="IPR007167">
    <property type="entry name" value="Fe-transptr_FeoA-like"/>
</dbReference>
<evidence type="ECO:0000256" key="2">
    <source>
        <dbReference type="SAM" id="MobiDB-lite"/>
    </source>
</evidence>
<dbReference type="AlphaFoldDB" id="A0A0K1ZQV1"/>
<evidence type="ECO:0000256" key="1">
    <source>
        <dbReference type="ARBA" id="ARBA00023004"/>
    </source>
</evidence>
<keyword evidence="13" id="KW-0614">Plasmid</keyword>
<dbReference type="EMBL" id="LN899823">
    <property type="protein sequence ID" value="CUV24162.1"/>
    <property type="molecule type" value="Genomic_DNA"/>
</dbReference>
<evidence type="ECO:0000313" key="7">
    <source>
        <dbReference type="EMBL" id="CUV31325.1"/>
    </source>
</evidence>
<protein>
    <submittedName>
        <fullName evidence="13">Ferrous iron transport protein A</fullName>
    </submittedName>
    <submittedName>
        <fullName evidence="4">Glutamine ABC transporter permease GlnP</fullName>
    </submittedName>
    <submittedName>
        <fullName evidence="10">Putative fe2+ transport system protein a</fullName>
    </submittedName>
</protein>
<dbReference type="EMBL" id="LN899822">
    <property type="protein sequence ID" value="CUV60086.1"/>
    <property type="molecule type" value="Genomic_DNA"/>
</dbReference>
<dbReference type="EMBL" id="LN899820">
    <property type="protein sequence ID" value="CUV56123.1"/>
    <property type="molecule type" value="Genomic_DNA"/>
</dbReference>
<evidence type="ECO:0000313" key="11">
    <source>
        <dbReference type="EMBL" id="CUV56123.1"/>
    </source>
</evidence>
<evidence type="ECO:0000313" key="8">
    <source>
        <dbReference type="EMBL" id="CUV37040.1"/>
    </source>
</evidence>
<reference evidence="14" key="3">
    <citation type="submission" date="2018-01" db="EMBL/GenBank/DDBJ databases">
        <title>Raltonia solanacearum P824 infects blueberry.</title>
        <authorList>
            <person name="Bocsanczy A.M."/>
            <person name="Norman D.J."/>
        </authorList>
    </citation>
    <scope>NUCLEOTIDE SEQUENCE [LARGE SCALE GENOMIC DNA]</scope>
    <source>
        <strain evidence="14">P824</strain>
    </source>
</reference>
<evidence type="ECO:0000313" key="5">
    <source>
        <dbReference type="EMBL" id="CUV19832.1"/>
    </source>
</evidence>
<reference evidence="4" key="2">
    <citation type="submission" date="2018-01" db="EMBL/GenBank/DDBJ databases">
        <title>Ralstonia pseudosolanacearum P824 infects blueberry.</title>
        <authorList>
            <person name="Bocsanczy A.M."/>
            <person name="Norman D.J."/>
        </authorList>
    </citation>
    <scope>NUCLEOTIDE SEQUENCE</scope>
    <source>
        <strain evidence="4">P824</strain>
    </source>
</reference>
<dbReference type="Pfam" id="PF04023">
    <property type="entry name" value="FeoA"/>
    <property type="match status" value="1"/>
</dbReference>
<proteinExistence type="predicted"/>
<evidence type="ECO:0000313" key="9">
    <source>
        <dbReference type="EMBL" id="CUV41694.1"/>
    </source>
</evidence>
<dbReference type="EMBL" id="LN899824">
    <property type="protein sequence ID" value="CUV31325.1"/>
    <property type="molecule type" value="Genomic_DNA"/>
</dbReference>
<dbReference type="SUPFAM" id="SSF50037">
    <property type="entry name" value="C-terminal domain of transcriptional repressors"/>
    <property type="match status" value="1"/>
</dbReference>
<feature type="domain" description="Ferrous iron transporter FeoA-like" evidence="3">
    <location>
        <begin position="1"/>
        <end position="77"/>
    </location>
</feature>
<accession>A0A0K1ZQV1</accession>
<feature type="region of interest" description="Disordered" evidence="2">
    <location>
        <begin position="84"/>
        <end position="103"/>
    </location>
</feature>
<dbReference type="PANTHER" id="PTHR42954:SF2">
    <property type="entry name" value="FE(2+) TRANSPORT PROTEIN A"/>
    <property type="match status" value="1"/>
</dbReference>
<dbReference type="EMBL" id="LN899826">
    <property type="protein sequence ID" value="CUV41694.1"/>
    <property type="molecule type" value="Genomic_DNA"/>
</dbReference>
<dbReference type="PATRIC" id="fig|305.107.peg.1534"/>
<dbReference type="EMBL" id="LN899827">
    <property type="protein sequence ID" value="CUV45153.1"/>
    <property type="molecule type" value="Genomic_DNA"/>
</dbReference>
<dbReference type="InterPro" id="IPR052713">
    <property type="entry name" value="FeoA"/>
</dbReference>
<dbReference type="Gene3D" id="2.30.30.90">
    <property type="match status" value="1"/>
</dbReference>
<dbReference type="EMBL" id="LN899825">
    <property type="protein sequence ID" value="CUV37040.1"/>
    <property type="molecule type" value="Genomic_DNA"/>
</dbReference>
<name>A0A0K1ZQV1_RALSL</name>
<evidence type="ECO:0000313" key="13">
    <source>
        <dbReference type="EMBL" id="UZF18043.1"/>
    </source>
</evidence>
<dbReference type="EMBL" id="CP085044">
    <property type="protein sequence ID" value="UZF18043.1"/>
    <property type="molecule type" value="Genomic_DNA"/>
</dbReference>
<evidence type="ECO:0000259" key="3">
    <source>
        <dbReference type="SMART" id="SM00899"/>
    </source>
</evidence>
<evidence type="ECO:0000313" key="12">
    <source>
        <dbReference type="EMBL" id="CUV60086.1"/>
    </source>
</evidence>
<dbReference type="InterPro" id="IPR038157">
    <property type="entry name" value="FeoA_core_dom"/>
</dbReference>
<dbReference type="PANTHER" id="PTHR42954">
    <property type="entry name" value="FE(2+) TRANSPORT PROTEIN A"/>
    <property type="match status" value="1"/>
</dbReference>
<reference evidence="10" key="1">
    <citation type="submission" date="2015-10" db="EMBL/GenBank/DDBJ databases">
        <authorList>
            <person name="Gilbert D.G."/>
        </authorList>
    </citation>
    <scope>NUCLEOTIDE SEQUENCE</scope>
    <source>
        <strain evidence="10">Phyl III-seqv23</strain>
    </source>
</reference>
<geneLocation type="plasmid" evidence="13 15">
    <name>p1</name>
</geneLocation>
<dbReference type="EMBL" id="CP025742">
    <property type="protein sequence ID" value="AYA48526.1"/>
    <property type="molecule type" value="Genomic_DNA"/>
</dbReference>
<dbReference type="SMART" id="SM00899">
    <property type="entry name" value="FeoA"/>
    <property type="match status" value="1"/>
</dbReference>
<dbReference type="EMBL" id="LN899821">
    <property type="protein sequence ID" value="CUV19832.1"/>
    <property type="molecule type" value="Genomic_DNA"/>
</dbReference>
<evidence type="ECO:0000313" key="10">
    <source>
        <dbReference type="EMBL" id="CUV45153.1"/>
    </source>
</evidence>
<evidence type="ECO:0000313" key="6">
    <source>
        <dbReference type="EMBL" id="CUV24162.1"/>
    </source>
</evidence>
<reference evidence="13" key="4">
    <citation type="submission" date="2021-10" db="EMBL/GenBank/DDBJ databases">
        <title>Complete genome sequences of five Ralstonia solancearum strains isolated from sunflower.</title>
        <authorList>
            <person name="She X."/>
            <person name="He Z."/>
        </authorList>
    </citation>
    <scope>NUCLEOTIDE SEQUENCE</scope>
    <source>
        <strain evidence="13">RS638</strain>
        <plasmid evidence="13">p1</plasmid>
    </source>
</reference>
<keyword evidence="1" id="KW-0408">Iron</keyword>
<evidence type="ECO:0000313" key="4">
    <source>
        <dbReference type="EMBL" id="AYA48526.1"/>
    </source>
</evidence>
<dbReference type="GO" id="GO:0046914">
    <property type="term" value="F:transition metal ion binding"/>
    <property type="evidence" value="ECO:0007669"/>
    <property type="project" value="InterPro"/>
</dbReference>
<dbReference type="InterPro" id="IPR008988">
    <property type="entry name" value="Transcriptional_repressor_C"/>
</dbReference>
<organism evidence="10">
    <name type="scientific">Ralstonia solanacearum</name>
    <name type="common">Pseudomonas solanacearum</name>
    <dbReference type="NCBI Taxonomy" id="305"/>
    <lineage>
        <taxon>Bacteria</taxon>
        <taxon>Pseudomonadati</taxon>
        <taxon>Pseudomonadota</taxon>
        <taxon>Betaproteobacteria</taxon>
        <taxon>Burkholderiales</taxon>
        <taxon>Burkholderiaceae</taxon>
        <taxon>Ralstonia</taxon>
        <taxon>Ralstonia solanacearum species complex</taxon>
    </lineage>
</organism>